<dbReference type="InterPro" id="IPR007525">
    <property type="entry name" value="FrhB_FdhB_C"/>
</dbReference>
<dbReference type="GO" id="GO:0051536">
    <property type="term" value="F:iron-sulfur cluster binding"/>
    <property type="evidence" value="ECO:0007669"/>
    <property type="project" value="UniProtKB-KW"/>
</dbReference>
<dbReference type="PROSITE" id="PS00198">
    <property type="entry name" value="4FE4S_FER_1"/>
    <property type="match status" value="2"/>
</dbReference>
<dbReference type="eggNOG" id="COG1143">
    <property type="taxonomic scope" value="Bacteria"/>
</dbReference>
<dbReference type="PANTHER" id="PTHR43193">
    <property type="match status" value="1"/>
</dbReference>
<dbReference type="eggNOG" id="COG1035">
    <property type="taxonomic scope" value="Bacteria"/>
</dbReference>
<dbReference type="EMBL" id="CP002541">
    <property type="protein sequence ID" value="ADY12108.1"/>
    <property type="molecule type" value="Genomic_DNA"/>
</dbReference>
<sequence length="388" mass="44733">MEFCNNTESCTGCGLCLDICPCYAISMKEDERGFIYPFVDDSKCVNCKKCIQNCPQNQTEDKGMVIHRTYAAWNKNRITRKKASSGSVFSLLAEMTIRNGGYVAGVQWDFDISPIHTLTNKIDDLSLYSGSKYVQSNTNRVYSKILDVLKCGKSVLFSGTPCQNDALRVFLKHDYSNLLQVDLVCHGVPSNSSFHRYLKEVSKEKRIVGVKFREKKPFQDYFYFTISYSDGTVDYEYAVNNPFFQLFNKGFTLRDSCHNCKYTKLNRQADIALADYWGYVPKSLKMSDFNKGVSIVAINSKKGEEAFEAIRGKCIYEEQSTEIATASNKCFRESYSIEVDLQTQFWNEYNAGVTYEELLTRFFSNHSRVPKNLFLSRLKRKYRWLIKQ</sequence>
<reference evidence="6" key="1">
    <citation type="submission" date="2011-02" db="EMBL/GenBank/DDBJ databases">
        <title>Complete sequence of Spirochaeta sp. Buddy.</title>
        <authorList>
            <person name="Lucas S."/>
            <person name="Copeland A."/>
            <person name="Lapidus A."/>
            <person name="Cheng J.-F."/>
            <person name="Goodwin L."/>
            <person name="Pitluck S."/>
            <person name="Zeytun A."/>
            <person name="Detter J.C."/>
            <person name="Han C."/>
            <person name="Tapia R."/>
            <person name="Land M."/>
            <person name="Hauser L."/>
            <person name="Kyrpides N."/>
            <person name="Ivanova N."/>
            <person name="Mikhailova N."/>
            <person name="Pagani I."/>
            <person name="Ritalahti K.M."/>
            <person name="Loeffler F.E."/>
            <person name="Woyke T."/>
        </authorList>
    </citation>
    <scope>NUCLEOTIDE SEQUENCE [LARGE SCALE GENOMIC DNA]</scope>
    <source>
        <strain evidence="6">ATCC BAA-1886 / DSM 22777 / Buddy</strain>
    </source>
</reference>
<dbReference type="HOGENOM" id="CLU_037958_1_0_12"/>
<protein>
    <submittedName>
        <fullName evidence="5">Coenzyme F420 hydrogenase/dehydrogenase beta subunit domain protein</fullName>
    </submittedName>
</protein>
<evidence type="ECO:0000313" key="5">
    <source>
        <dbReference type="EMBL" id="ADY12108.1"/>
    </source>
</evidence>
<dbReference type="SUPFAM" id="SSF54862">
    <property type="entry name" value="4Fe-4S ferredoxins"/>
    <property type="match status" value="1"/>
</dbReference>
<evidence type="ECO:0000256" key="1">
    <source>
        <dbReference type="ARBA" id="ARBA00022723"/>
    </source>
</evidence>
<dbReference type="Gene3D" id="3.30.70.20">
    <property type="match status" value="1"/>
</dbReference>
<accession>F0RU22</accession>
<dbReference type="InterPro" id="IPR017900">
    <property type="entry name" value="4Fe4S_Fe_S_CS"/>
</dbReference>
<evidence type="ECO:0000256" key="2">
    <source>
        <dbReference type="ARBA" id="ARBA00023004"/>
    </source>
</evidence>
<keyword evidence="3" id="KW-0411">Iron-sulfur</keyword>
<dbReference type="STRING" id="158189.SpiBuddy_0270"/>
<feature type="domain" description="4Fe-4S ferredoxin-type" evidence="4">
    <location>
        <begin position="1"/>
        <end position="30"/>
    </location>
</feature>
<evidence type="ECO:0000313" key="6">
    <source>
        <dbReference type="Proteomes" id="UP000008466"/>
    </source>
</evidence>
<dbReference type="GO" id="GO:0046872">
    <property type="term" value="F:metal ion binding"/>
    <property type="evidence" value="ECO:0007669"/>
    <property type="project" value="UniProtKB-KW"/>
</dbReference>
<dbReference type="KEGG" id="sbu:SpiBuddy_0270"/>
<dbReference type="InterPro" id="IPR017896">
    <property type="entry name" value="4Fe4S_Fe-S-bd"/>
</dbReference>
<dbReference type="Pfam" id="PF12838">
    <property type="entry name" value="Fer4_7"/>
    <property type="match status" value="1"/>
</dbReference>
<dbReference type="PROSITE" id="PS51379">
    <property type="entry name" value="4FE4S_FER_2"/>
    <property type="match status" value="2"/>
</dbReference>
<name>F0RU22_SPHGB</name>
<proteinExistence type="predicted"/>
<dbReference type="AlphaFoldDB" id="F0RU22"/>
<dbReference type="Proteomes" id="UP000008466">
    <property type="component" value="Chromosome"/>
</dbReference>
<evidence type="ECO:0000259" key="4">
    <source>
        <dbReference type="PROSITE" id="PS51379"/>
    </source>
</evidence>
<dbReference type="PANTHER" id="PTHR43193:SF2">
    <property type="entry name" value="POLYFERREDOXIN PROTEIN FWDF"/>
    <property type="match status" value="1"/>
</dbReference>
<dbReference type="Pfam" id="PF04432">
    <property type="entry name" value="FrhB_FdhB_C"/>
    <property type="match status" value="1"/>
</dbReference>
<evidence type="ECO:0000256" key="3">
    <source>
        <dbReference type="ARBA" id="ARBA00023014"/>
    </source>
</evidence>
<gene>
    <name evidence="5" type="ordered locus">SpiBuddy_0270</name>
</gene>
<keyword evidence="6" id="KW-1185">Reference proteome</keyword>
<keyword evidence="2" id="KW-0408">Iron</keyword>
<organism evidence="5 6">
    <name type="scientific">Sphaerochaeta globosa (strain ATCC BAA-1886 / DSM 22777 / Buddy)</name>
    <name type="common">Spirochaeta sp. (strain Buddy)</name>
    <dbReference type="NCBI Taxonomy" id="158189"/>
    <lineage>
        <taxon>Bacteria</taxon>
        <taxon>Pseudomonadati</taxon>
        <taxon>Spirochaetota</taxon>
        <taxon>Spirochaetia</taxon>
        <taxon>Spirochaetales</taxon>
        <taxon>Sphaerochaetaceae</taxon>
        <taxon>Sphaerochaeta</taxon>
    </lineage>
</organism>
<feature type="domain" description="4Fe-4S ferredoxin-type" evidence="4">
    <location>
        <begin position="35"/>
        <end position="64"/>
    </location>
</feature>
<keyword evidence="1" id="KW-0479">Metal-binding</keyword>
<dbReference type="InterPro" id="IPR052977">
    <property type="entry name" value="Polyferredoxin-like_ET"/>
</dbReference>